<proteinExistence type="predicted"/>
<comment type="caution">
    <text evidence="1">The sequence shown here is derived from an EMBL/GenBank/DDBJ whole genome shotgun (WGS) entry which is preliminary data.</text>
</comment>
<sequence>FGFNLGSSPSDFGSVVTVSVVVVVDDPIGEKVGGIVSDAGGCVSTLIFSIGAEVEIVT</sequence>
<protein>
    <submittedName>
        <fullName evidence="1">Uncharacterized protein</fullName>
    </submittedName>
</protein>
<evidence type="ECO:0000313" key="1">
    <source>
        <dbReference type="EMBL" id="KKP29546.1"/>
    </source>
</evidence>
<gene>
    <name evidence="1" type="ORF">UR19_C0012G0001</name>
</gene>
<accession>A0A0F9YSU6</accession>
<name>A0A0F9YSU6_9BACT</name>
<dbReference type="AlphaFoldDB" id="A0A0F9YSU6"/>
<evidence type="ECO:0000313" key="2">
    <source>
        <dbReference type="Proteomes" id="UP000034934"/>
    </source>
</evidence>
<dbReference type="EMBL" id="LBOG01000012">
    <property type="protein sequence ID" value="KKP29546.1"/>
    <property type="molecule type" value="Genomic_DNA"/>
</dbReference>
<organism evidence="1 2">
    <name type="scientific">Candidatus Nomurabacteria bacterium GW2011_GWF1_31_48</name>
    <dbReference type="NCBI Taxonomy" id="1618767"/>
    <lineage>
        <taxon>Bacteria</taxon>
        <taxon>Candidatus Nomuraibacteriota</taxon>
    </lineage>
</organism>
<dbReference type="Proteomes" id="UP000034934">
    <property type="component" value="Unassembled WGS sequence"/>
</dbReference>
<feature type="non-terminal residue" evidence="1">
    <location>
        <position position="1"/>
    </location>
</feature>
<reference evidence="1 2" key="1">
    <citation type="journal article" date="2015" name="Nature">
        <title>rRNA introns, odd ribosomes, and small enigmatic genomes across a large radiation of phyla.</title>
        <authorList>
            <person name="Brown C.T."/>
            <person name="Hug L.A."/>
            <person name="Thomas B.C."/>
            <person name="Sharon I."/>
            <person name="Castelle C.J."/>
            <person name="Singh A."/>
            <person name="Wilkins M.J."/>
            <person name="Williams K.H."/>
            <person name="Banfield J.F."/>
        </authorList>
    </citation>
    <scope>NUCLEOTIDE SEQUENCE [LARGE SCALE GENOMIC DNA]</scope>
</reference>